<reference evidence="9" key="3">
    <citation type="submission" date="2025-09" db="UniProtKB">
        <authorList>
            <consortium name="Ensembl"/>
        </authorList>
    </citation>
    <scope>IDENTIFICATION</scope>
</reference>
<keyword evidence="10" id="KW-1185">Reference proteome</keyword>
<dbReference type="Pfam" id="PF23316">
    <property type="entry name" value="Ig_DLEC1_6th"/>
    <property type="match status" value="1"/>
</dbReference>
<evidence type="ECO:0000256" key="3">
    <source>
        <dbReference type="ARBA" id="ARBA00022490"/>
    </source>
</evidence>
<dbReference type="Pfam" id="PF22544">
    <property type="entry name" value="HYDIN_VesB_CFA65-like_Ig"/>
    <property type="match status" value="2"/>
</dbReference>
<dbReference type="Proteomes" id="UP000007635">
    <property type="component" value="Chromosome XXI"/>
</dbReference>
<keyword evidence="3" id="KW-0963">Cytoplasm</keyword>
<dbReference type="Bgee" id="ENSGACG00000003500">
    <property type="expression patterns" value="Expressed in mesonephros and 1 other cell type or tissue"/>
</dbReference>
<sequence length="1710" mass="188523">MAHLKHRLVILTSRVGAHTMQDEPETRETSRPDPSSDAHRPASGQSQDISHLLASAFKDLYTRDIIGRDTLSSLVKTNKGRSSHHDTYVAELQQAHCEYDRRIKEADMLESHIIQARARAATAESAAYERMKEEMGGVRDPRTLLTVNSAFSWCVDNDLLKMNGLISPQDYLPTQKPQYRAPAPIKSNPAKPTIAYAMHVSKEPQDDGYTLMPSPGKVVQGMNESKRSPTLDSSSDIAKSKKSTRERADRSKARPKWKDEPSAVDRAEGCEKLQRLKDRQNFLRNPRFLPTNAQQGGTSLVHPRTNYNYSNRSSAENPPPAFLAKPSEVLFTDYSVGHVYETTLELKNLTSASRTLRVIAPTTPYFSIGLGRFPGEGGVVAPGMSCKYTVRFAPESLGDYEDQIAVETHAGQRFWVPVAARRPPPILTLPRVLDCGCCLIGGVRFVEFLCRNVGFSAGTFCIIPKNQWPASNLRSVARTFFCEQPPFAIGPTLFALQPGEATVVEVAFFPIAAERSRQAFTIVCDNCQVKDISIEGEGQLIALQLLSVSGRKEPPVVAEVHDLTAEHFVRFGPCNPHSVQEKKVTIRNNVHLELPFHWQIVKPKLHPFLPGETLESSHVQVHLAADKVFHVSPLTGVLPPCQDQEFLFTFCPKQLKDYHSVCHLVLKDVPHLPPDSTDNGVLQPVRIGATAGDVIAMEIEVKGSTEPYQVLLEPYAVIIPGEIFISSTTRRKFKMWNHSKTCIFFQWERTSSSSHIMEVEPPAGSIEENECFDFDLILSGGKPEKVVTSVVCHIEHRHEPVTLPVEVCFKGPTLTLSVPSVDFGLMKLGEQTHTAVLLTNVTQLEASWTLKERCDSQQDHQDAQVSVEPGGGVLLPLASRRVEVRFRPRVCQRYETELELAVENGTGCHLTVRADVHSPRVCLLNCRLLFSGLHVGVPAEASVTLFNQTPLPSRFSWMAQLQGKQAQMCAARFEPSSGTLGPNVSLQIRVHFISHTDLDLTEVAALCEVQGMSSPLVVAITASKTQTLRVSYSLPTVCSPPDGGSPSKLLLDFGGDVILRQAVTKQLLITNETAIAAPFHIEADYFTGRASKPDVRSEKRLRYVKKPLHSVQAQKEAEKALEEFVSGLLAHGKGAAFFVRPDSGMLGPFETQTVDVTAYTDMWGEYRDHLACKVGDLRPTFIPMQMTVTGCPLYFQATGPRPHRQKQAPVTQFGTHVSGGNAASRSLRVNNPTTFDIRLDWETYNVEQNDDKLVDLVVAYGDAFPVKDADGNELLSAASSVSGGSVQTARQRNTTPGSEGTSSSVCSVAREEEEEHVSEDDCGEEETRLYPAPAKKKLISVRIRPHVGTLLDYPYCLTPKQMVIPAKSSSTICVSFTPLTVSGSGCEVTCAGLALGFMSLDSEAAACVPGKVGRAQGLDLDPVRMNLLAAIKPAALLVQIDEDDGVLGFHASAGDLVRAESEELVVREFDTTRGFRLRNNCEMALHFRLETQPPFRVLEQQLQHRAGARSNPPTFDSRFLVLHPQQSMQVTVAFRCSLPLLDHADQAGEEAPPGVMLIQCARRGRKLKFQQNLFILHSSNSLQTVPLCAHLSLATMRLSREGVDFGFCYVGQTRIMEVNLCKHGAHTYWESVIEAEQGDSGAFSVTPDFGLLGSKELHVTSCSQCLQIGFAPSEDREFRASVVIRSRLVKTPLRLQLQGAGSYDEVYRSN</sequence>
<evidence type="ECO:0000313" key="10">
    <source>
        <dbReference type="Proteomes" id="UP000007635"/>
    </source>
</evidence>
<reference evidence="9 10" key="1">
    <citation type="journal article" date="2021" name="G3 (Bethesda)">
        <title>Improved contiguity of the threespine stickleback genome using long-read sequencing.</title>
        <authorList>
            <person name="Nath S."/>
            <person name="Shaw D.E."/>
            <person name="White M.A."/>
        </authorList>
    </citation>
    <scope>NUCLEOTIDE SEQUENCE [LARGE SCALE GENOMIC DNA]</scope>
    <source>
        <strain evidence="9 10">Lake Benthic</strain>
    </source>
</reference>
<comment type="subcellular location">
    <subcellularLocation>
        <location evidence="1">Cell projection</location>
        <location evidence="1">Cilium</location>
    </subcellularLocation>
    <subcellularLocation>
        <location evidence="2">Cytoplasm</location>
    </subcellularLocation>
</comment>
<dbReference type="GO" id="GO:0005929">
    <property type="term" value="C:cilium"/>
    <property type="evidence" value="ECO:0007669"/>
    <property type="project" value="UniProtKB-SubCell"/>
</dbReference>
<feature type="compositionally biased region" description="Acidic residues" evidence="6">
    <location>
        <begin position="1311"/>
        <end position="1324"/>
    </location>
</feature>
<keyword evidence="5" id="KW-0966">Cell projection</keyword>
<accession>G3NGZ0</accession>
<feature type="domain" description="HYDIN/VesB/CFA65-like Ig-like" evidence="7">
    <location>
        <begin position="425"/>
        <end position="535"/>
    </location>
</feature>
<evidence type="ECO:0000256" key="1">
    <source>
        <dbReference type="ARBA" id="ARBA00004138"/>
    </source>
</evidence>
<organism evidence="9 10">
    <name type="scientific">Gasterosteus aculeatus aculeatus</name>
    <name type="common">three-spined stickleback</name>
    <dbReference type="NCBI Taxonomy" id="481459"/>
    <lineage>
        <taxon>Eukaryota</taxon>
        <taxon>Metazoa</taxon>
        <taxon>Chordata</taxon>
        <taxon>Craniata</taxon>
        <taxon>Vertebrata</taxon>
        <taxon>Euteleostomi</taxon>
        <taxon>Actinopterygii</taxon>
        <taxon>Neopterygii</taxon>
        <taxon>Teleostei</taxon>
        <taxon>Neoteleostei</taxon>
        <taxon>Acanthomorphata</taxon>
        <taxon>Eupercaria</taxon>
        <taxon>Perciformes</taxon>
        <taxon>Cottioidei</taxon>
        <taxon>Gasterosteales</taxon>
        <taxon>Gasterosteidae</taxon>
        <taxon>Gasterosteus</taxon>
    </lineage>
</organism>
<evidence type="ECO:0000256" key="5">
    <source>
        <dbReference type="ARBA" id="ARBA00023273"/>
    </source>
</evidence>
<protein>
    <submittedName>
        <fullName evidence="9">DLEC1 cilia and flagella associated protein</fullName>
    </submittedName>
</protein>
<dbReference type="OMA" id="LIKYTWE"/>
<feature type="compositionally biased region" description="Basic and acidic residues" evidence="6">
    <location>
        <begin position="243"/>
        <end position="264"/>
    </location>
</feature>
<evidence type="ECO:0000259" key="7">
    <source>
        <dbReference type="Pfam" id="PF22544"/>
    </source>
</evidence>
<proteinExistence type="predicted"/>
<dbReference type="GO" id="GO:0015631">
    <property type="term" value="F:tubulin binding"/>
    <property type="evidence" value="ECO:0007669"/>
    <property type="project" value="TreeGrafter"/>
</dbReference>
<dbReference type="InterPro" id="IPR059041">
    <property type="entry name" value="Ig_DLEC1_1"/>
</dbReference>
<dbReference type="PANTHER" id="PTHR46348">
    <property type="entry name" value="DELETED IN LUNG AND ESOPHAGEAL CANCER PROTEIN 1"/>
    <property type="match status" value="1"/>
</dbReference>
<dbReference type="GeneTree" id="ENSGT00940000165361"/>
<dbReference type="InParanoid" id="G3NGZ0"/>
<feature type="compositionally biased region" description="Basic and acidic residues" evidence="6">
    <location>
        <begin position="20"/>
        <end position="40"/>
    </location>
</feature>
<dbReference type="InterPro" id="IPR013783">
    <property type="entry name" value="Ig-like_fold"/>
</dbReference>
<feature type="compositionally biased region" description="Polar residues" evidence="6">
    <location>
        <begin position="1287"/>
        <end position="1301"/>
    </location>
</feature>
<keyword evidence="4" id="KW-0969">Cilium</keyword>
<dbReference type="Ensembl" id="ENSGACT00000004611.2">
    <property type="protein sequence ID" value="ENSGACP00000004597.2"/>
    <property type="gene ID" value="ENSGACG00000003500.2"/>
</dbReference>
<reference evidence="9" key="2">
    <citation type="submission" date="2025-08" db="UniProtKB">
        <authorList>
            <consortium name="Ensembl"/>
        </authorList>
    </citation>
    <scope>IDENTIFICATION</scope>
</reference>
<feature type="domain" description="HYDIN/VesB/CFA65-like Ig-like" evidence="7">
    <location>
        <begin position="812"/>
        <end position="914"/>
    </location>
</feature>
<feature type="region of interest" description="Disordered" evidence="6">
    <location>
        <begin position="204"/>
        <end position="264"/>
    </location>
</feature>
<feature type="region of interest" description="Disordered" evidence="6">
    <location>
        <begin position="13"/>
        <end position="48"/>
    </location>
</feature>
<evidence type="ECO:0000256" key="6">
    <source>
        <dbReference type="SAM" id="MobiDB-lite"/>
    </source>
</evidence>
<evidence type="ECO:0000256" key="2">
    <source>
        <dbReference type="ARBA" id="ARBA00004496"/>
    </source>
</evidence>
<evidence type="ECO:0000313" key="9">
    <source>
        <dbReference type="Ensembl" id="ENSGACP00000004597.2"/>
    </source>
</evidence>
<feature type="region of interest" description="Disordered" evidence="6">
    <location>
        <begin position="1279"/>
        <end position="1326"/>
    </location>
</feature>
<dbReference type="STRING" id="69293.ENSGACP00000004597"/>
<dbReference type="Pfam" id="PF23277">
    <property type="entry name" value="Ig_Dlec1_1"/>
    <property type="match status" value="1"/>
</dbReference>
<dbReference type="GO" id="GO:0005737">
    <property type="term" value="C:cytoplasm"/>
    <property type="evidence" value="ECO:0007669"/>
    <property type="project" value="UniProtKB-SubCell"/>
</dbReference>
<feature type="domain" description="Deleted in lung and esophageal cancer protein 1 Ig-like" evidence="8">
    <location>
        <begin position="322"/>
        <end position="407"/>
    </location>
</feature>
<evidence type="ECO:0000256" key="4">
    <source>
        <dbReference type="ARBA" id="ARBA00023069"/>
    </source>
</evidence>
<dbReference type="eggNOG" id="ENOG502QQQ5">
    <property type="taxonomic scope" value="Eukaryota"/>
</dbReference>
<name>G3NGZ0_GASAC</name>
<dbReference type="InterPro" id="IPR033304">
    <property type="entry name" value="DLEC1"/>
</dbReference>
<dbReference type="Gene3D" id="2.60.40.10">
    <property type="entry name" value="Immunoglobulins"/>
    <property type="match status" value="8"/>
</dbReference>
<dbReference type="PANTHER" id="PTHR46348:SF1">
    <property type="entry name" value="DELETED IN LUNG AND ESOPHAGEAL CANCER PROTEIN 1"/>
    <property type="match status" value="1"/>
</dbReference>
<evidence type="ECO:0000259" key="8">
    <source>
        <dbReference type="Pfam" id="PF23277"/>
    </source>
</evidence>
<dbReference type="InterPro" id="IPR053879">
    <property type="entry name" value="HYDIN_VesB_CFA65-like_Ig"/>
</dbReference>
<dbReference type="GO" id="GO:0008285">
    <property type="term" value="P:negative regulation of cell population proliferation"/>
    <property type="evidence" value="ECO:0007669"/>
    <property type="project" value="InterPro"/>
</dbReference>